<dbReference type="EMBL" id="KK198759">
    <property type="protein sequence ID" value="KCW63177.1"/>
    <property type="molecule type" value="Genomic_DNA"/>
</dbReference>
<dbReference type="AlphaFoldDB" id="A0A059BAB6"/>
<evidence type="ECO:0000313" key="3">
    <source>
        <dbReference type="EMBL" id="KCW63177.1"/>
    </source>
</evidence>
<evidence type="ECO:0000259" key="2">
    <source>
        <dbReference type="Pfam" id="PF23247"/>
    </source>
</evidence>
<protein>
    <recommendedName>
        <fullName evidence="2">Disease resistance protein At4g27190-like leucine-rich repeats domain-containing protein</fullName>
    </recommendedName>
</protein>
<feature type="domain" description="Disease resistance protein At4g27190-like leucine-rich repeats" evidence="2">
    <location>
        <begin position="282"/>
        <end position="430"/>
    </location>
</feature>
<dbReference type="PANTHER" id="PTHR33463">
    <property type="entry name" value="NB-ARC DOMAIN-CONTAINING PROTEIN-RELATED"/>
    <property type="match status" value="1"/>
</dbReference>
<name>A0A059BAB6_EUCGR</name>
<dbReference type="InParanoid" id="A0A059BAB6"/>
<dbReference type="InterPro" id="IPR032675">
    <property type="entry name" value="LRR_dom_sf"/>
</dbReference>
<dbReference type="Pfam" id="PF23247">
    <property type="entry name" value="LRR_RPS2"/>
    <property type="match status" value="3"/>
</dbReference>
<dbReference type="InterPro" id="IPR057135">
    <property type="entry name" value="At4g27190-like_LRR"/>
</dbReference>
<proteinExistence type="predicted"/>
<feature type="domain" description="Disease resistance protein At4g27190-like leucine-rich repeats" evidence="2">
    <location>
        <begin position="629"/>
        <end position="731"/>
    </location>
</feature>
<accession>A0A059BAB6</accession>
<keyword evidence="1" id="KW-0611">Plant defense</keyword>
<feature type="domain" description="Disease resistance protein At4g27190-like leucine-rich repeats" evidence="2">
    <location>
        <begin position="460"/>
        <end position="596"/>
    </location>
</feature>
<dbReference type="SUPFAM" id="SSF52058">
    <property type="entry name" value="L domain-like"/>
    <property type="match status" value="2"/>
</dbReference>
<evidence type="ECO:0000256" key="1">
    <source>
        <dbReference type="ARBA" id="ARBA00022821"/>
    </source>
</evidence>
<dbReference type="Gramene" id="KCW63177">
    <property type="protein sequence ID" value="KCW63177"/>
    <property type="gene ID" value="EUGRSUZ_G00786"/>
</dbReference>
<dbReference type="Gene3D" id="3.80.10.10">
    <property type="entry name" value="Ribonuclease Inhibitor"/>
    <property type="match status" value="3"/>
</dbReference>
<sequence>MKEFPKELDWPKLRIFLLFTDNESLEVLDSYFNSMEKLMVLTLTSIRLNLHTLCLEYCSLEDVAILCKLKGLQILSIVDSEIQRLPKEIGQLTELRLLDLNYCSHLQMIEPGVLGRLIKLEELYMEDSFNQWNPVEQTQPTNASLIELNHLKNLCTLHVSILDPSVPPEDLNVEKFSNDDLFLDGLSKIEQSICALSQKDFLELKHLQVKNSPSVHYILQLPSHTKFKMLESLILENLINLEKISKNNITSKSFSALKVLRVESCNKMEVLFPLLVVAFPNLEALNITSLDNIEMIWDNQVATDSFPKLKSLFVDKCNKVVTVVPSSILGRLLCLESLKANAFGSLEVVFEIRPLNPIDGPQVALPLKKLMVSRLPKLKCVWKKELHHQVKFQCLHSISISECKSLTSLFLASIAKDLVQLEELEINGCGIVELIEKEEGLVPNFDFPKLTSLKLKHLTELKLGILEISGLDNLKFLVLPSMVKSLAQLKKLTISNSLEPRNFDAKACALLEVVFKLQPLNPLDGNIVAHSPLKELKLNDLSKLNRVWDKELYRHIKFQCLHLITLRRCTRLTSLFSASIARDLIQLEELEINQCGIVELIEKEGLDELSVNVEAIEGPSHELKVASSFPSYFQHMKTLDVSHCHGLSNMFTSTMATNLVELTKLRISKCKILIEVISDEGGKEGHVVAFNQLKYVELDGLTTLRCFSSGGYILMFPLLKDVIVNRCPKMEFFKGPLEAPNLERVRVGLNERYKATKYPYFWKGNLNMMIQNMFEEMECLPNFTSFLLWKNHTLECPILLKLSIAHCPEMRSLTWQSSMEIYNGTPSLFTP</sequence>
<reference evidence="3" key="1">
    <citation type="submission" date="2013-07" db="EMBL/GenBank/DDBJ databases">
        <title>The genome of Eucalyptus grandis.</title>
        <authorList>
            <person name="Schmutz J."/>
            <person name="Hayes R."/>
            <person name="Myburg A."/>
            <person name="Tuskan G."/>
            <person name="Grattapaglia D."/>
            <person name="Rokhsar D.S."/>
        </authorList>
    </citation>
    <scope>NUCLEOTIDE SEQUENCE</scope>
    <source>
        <tissue evidence="3">Leaf extractions</tissue>
    </source>
</reference>
<dbReference type="OMA" id="CALEVEY"/>
<dbReference type="InterPro" id="IPR050905">
    <property type="entry name" value="Plant_NBS-LRR"/>
</dbReference>
<organism evidence="3">
    <name type="scientific">Eucalyptus grandis</name>
    <name type="common">Flooded gum</name>
    <dbReference type="NCBI Taxonomy" id="71139"/>
    <lineage>
        <taxon>Eukaryota</taxon>
        <taxon>Viridiplantae</taxon>
        <taxon>Streptophyta</taxon>
        <taxon>Embryophyta</taxon>
        <taxon>Tracheophyta</taxon>
        <taxon>Spermatophyta</taxon>
        <taxon>Magnoliopsida</taxon>
        <taxon>eudicotyledons</taxon>
        <taxon>Gunneridae</taxon>
        <taxon>Pentapetalae</taxon>
        <taxon>rosids</taxon>
        <taxon>malvids</taxon>
        <taxon>Myrtales</taxon>
        <taxon>Myrtaceae</taxon>
        <taxon>Myrtoideae</taxon>
        <taxon>Eucalypteae</taxon>
        <taxon>Eucalyptus</taxon>
    </lineage>
</organism>
<gene>
    <name evidence="3" type="ORF">EUGRSUZ_G00786</name>
</gene>
<dbReference type="PANTHER" id="PTHR33463:SF203">
    <property type="entry name" value="AAA+ ATPASE DOMAIN-CONTAINING PROTEIN"/>
    <property type="match status" value="1"/>
</dbReference>